<dbReference type="AlphaFoldDB" id="A0A7M2SKV3"/>
<accession>A0A7M2SKV3</accession>
<evidence type="ECO:0000313" key="1">
    <source>
        <dbReference type="EMBL" id="QOV37000.1"/>
    </source>
</evidence>
<organism evidence="1 2">
    <name type="scientific">Streptomyces ferrugineus</name>
    <dbReference type="NCBI Taxonomy" id="1413221"/>
    <lineage>
        <taxon>Bacteria</taxon>
        <taxon>Bacillati</taxon>
        <taxon>Actinomycetota</taxon>
        <taxon>Actinomycetes</taxon>
        <taxon>Kitasatosporales</taxon>
        <taxon>Streptomycetaceae</taxon>
        <taxon>Streptomyces</taxon>
    </lineage>
</organism>
<evidence type="ECO:0000313" key="2">
    <source>
        <dbReference type="Proteomes" id="UP000594205"/>
    </source>
</evidence>
<proteinExistence type="predicted"/>
<name>A0A7M2SKV3_9ACTN</name>
<protein>
    <submittedName>
        <fullName evidence="1">Uncharacterized protein</fullName>
    </submittedName>
</protein>
<gene>
    <name evidence="1" type="ORF">IM697_00540</name>
</gene>
<dbReference type="KEGG" id="sfeu:IM697_00540"/>
<sequence length="113" mass="12499">MRDLIRPLAEWLRLLLAPGTGKRRAGVQSAAWCPISPHSTAVPDPACLSLPLHRSPYGLHLPLDGAECRLVRPYLTDHEQECARRRRHLALVPAADTMADLDRHLIGAKEVTA</sequence>
<dbReference type="EMBL" id="CP063373">
    <property type="protein sequence ID" value="QOV37000.1"/>
    <property type="molecule type" value="Genomic_DNA"/>
</dbReference>
<dbReference type="RefSeq" id="WP_194043613.1">
    <property type="nucleotide sequence ID" value="NZ_CP063373.1"/>
</dbReference>
<reference evidence="1 2" key="1">
    <citation type="submission" date="2020-10" db="EMBL/GenBank/DDBJ databases">
        <title>Streptomyces ferrugineus complate genome analysis.</title>
        <authorList>
            <person name="Anwar N."/>
        </authorList>
    </citation>
    <scope>NUCLEOTIDE SEQUENCE [LARGE SCALE GENOMIC DNA]</scope>
    <source>
        <strain evidence="1 2">CCTCC AA2014009</strain>
    </source>
</reference>
<dbReference type="Proteomes" id="UP000594205">
    <property type="component" value="Chromosome"/>
</dbReference>
<keyword evidence="2" id="KW-1185">Reference proteome</keyword>